<dbReference type="PROSITE" id="PS51732">
    <property type="entry name" value="ASN_GLN_ASE_3"/>
    <property type="match status" value="1"/>
</dbReference>
<dbReference type="PRINTS" id="PR00139">
    <property type="entry name" value="ASNGLNASE"/>
</dbReference>
<dbReference type="InterPro" id="IPR040919">
    <property type="entry name" value="Asparaginase_C"/>
</dbReference>
<dbReference type="InterPro" id="IPR036152">
    <property type="entry name" value="Asp/glu_Ase-like_sf"/>
</dbReference>
<name>A0A895YDA7_9ACTN</name>
<accession>A0A895YDA7</accession>
<dbReference type="EMBL" id="CP070499">
    <property type="protein sequence ID" value="QSB14185.1"/>
    <property type="molecule type" value="Genomic_DNA"/>
</dbReference>
<dbReference type="GO" id="GO:0004067">
    <property type="term" value="F:asparaginase activity"/>
    <property type="evidence" value="ECO:0007669"/>
    <property type="project" value="UniProtKB-UniRule"/>
</dbReference>
<dbReference type="Gene3D" id="3.40.50.1170">
    <property type="entry name" value="L-asparaginase, N-terminal domain"/>
    <property type="match status" value="1"/>
</dbReference>
<dbReference type="Proteomes" id="UP000662857">
    <property type="component" value="Chromosome"/>
</dbReference>
<dbReference type="Pfam" id="PF17763">
    <property type="entry name" value="Asparaginase_C"/>
    <property type="match status" value="1"/>
</dbReference>
<dbReference type="InterPro" id="IPR027474">
    <property type="entry name" value="L-asparaginase_N"/>
</dbReference>
<reference evidence="7" key="1">
    <citation type="submission" date="2021-02" db="EMBL/GenBank/DDBJ databases">
        <title>Natrosporangium hydrolyticum gen. nov., sp. nov, a haloalkaliphilic actinobacterium from a soda solonchak soil.</title>
        <authorList>
            <person name="Sorokin D.Y."/>
            <person name="Khijniak T.V."/>
            <person name="Zakharycheva A.P."/>
            <person name="Boueva O.V."/>
            <person name="Ariskina E.V."/>
            <person name="Hahnke R.L."/>
            <person name="Bunk B."/>
            <person name="Sproer C."/>
            <person name="Schumann P."/>
            <person name="Evtushenko L.I."/>
            <person name="Kublanov I.V."/>
        </authorList>
    </citation>
    <scope>NUCLEOTIDE SEQUENCE</scope>
    <source>
        <strain evidence="7">DSM 106523</strain>
    </source>
</reference>
<evidence type="ECO:0000256" key="1">
    <source>
        <dbReference type="ARBA" id="ARBA00010518"/>
    </source>
</evidence>
<dbReference type="InterPro" id="IPR004550">
    <property type="entry name" value="AsnASE_II"/>
</dbReference>
<evidence type="ECO:0000313" key="8">
    <source>
        <dbReference type="Proteomes" id="UP000662857"/>
    </source>
</evidence>
<sequence length="362" mass="37199">MSHPDPAPPRRVAVLGLGGTIAMTPTGDGGATPALSAADLIAAVPGLAETSIIVETVEVARLPGASLDFARLAATAATARKQIEAGASGAVVVQGTDTIEETAYLLDLLHDRPEPLVVTGAMRHPGLAGADGPANLLAAITTAAHPDARGQGVLVVISDEIHAARRVRKTHTSSPATFCSPDSGPLGRVVEGTPVLLSRLAARNVLPLADDVTWPQVGLLTITLGDDGRRWPALAEGYDGLVVAAFGAGHVPEATVPALADLARRLPVVLASRTGAGPVLSNTYGFPGSESDLLARGLIRAGFLDPYKARILLTVLLATTRDRDTITSAFAAAGGYADPDTWPWPPSQTTGFTVERDADARS</sequence>
<evidence type="ECO:0000256" key="3">
    <source>
        <dbReference type="PIRSR" id="PIRSR001220-1"/>
    </source>
</evidence>
<dbReference type="RefSeq" id="WP_275580954.1">
    <property type="nucleotide sequence ID" value="NZ_CP070499.1"/>
</dbReference>
<dbReference type="InterPro" id="IPR037152">
    <property type="entry name" value="L-asparaginase_N_sf"/>
</dbReference>
<feature type="active site" description="O-isoaspartyl threonine intermediate" evidence="3">
    <location>
        <position position="20"/>
    </location>
</feature>
<dbReference type="PANTHER" id="PTHR11707">
    <property type="entry name" value="L-ASPARAGINASE"/>
    <property type="match status" value="1"/>
</dbReference>
<dbReference type="SFLD" id="SFLDS00057">
    <property type="entry name" value="Glutaminase/Asparaginase"/>
    <property type="match status" value="1"/>
</dbReference>
<dbReference type="GO" id="GO:0006528">
    <property type="term" value="P:asparagine metabolic process"/>
    <property type="evidence" value="ECO:0007669"/>
    <property type="project" value="InterPro"/>
</dbReference>
<comment type="similarity">
    <text evidence="1">Belongs to the asparaginase 1 family.</text>
</comment>
<keyword evidence="2" id="KW-0378">Hydrolase</keyword>
<feature type="region of interest" description="Disordered" evidence="4">
    <location>
        <begin position="342"/>
        <end position="362"/>
    </location>
</feature>
<keyword evidence="8" id="KW-1185">Reference proteome</keyword>
<dbReference type="Gene3D" id="3.40.50.40">
    <property type="match status" value="1"/>
</dbReference>
<gene>
    <name evidence="7" type="ORF">JQS43_22095</name>
</gene>
<evidence type="ECO:0000256" key="4">
    <source>
        <dbReference type="SAM" id="MobiDB-lite"/>
    </source>
</evidence>
<organism evidence="7 8">
    <name type="scientific">Natronosporangium hydrolyticum</name>
    <dbReference type="NCBI Taxonomy" id="2811111"/>
    <lineage>
        <taxon>Bacteria</taxon>
        <taxon>Bacillati</taxon>
        <taxon>Actinomycetota</taxon>
        <taxon>Actinomycetes</taxon>
        <taxon>Micromonosporales</taxon>
        <taxon>Micromonosporaceae</taxon>
        <taxon>Natronosporangium</taxon>
    </lineage>
</organism>
<evidence type="ECO:0000313" key="7">
    <source>
        <dbReference type="EMBL" id="QSB14185.1"/>
    </source>
</evidence>
<proteinExistence type="inferred from homology"/>
<evidence type="ECO:0000259" key="6">
    <source>
        <dbReference type="Pfam" id="PF17763"/>
    </source>
</evidence>
<evidence type="ECO:0000259" key="5">
    <source>
        <dbReference type="Pfam" id="PF00710"/>
    </source>
</evidence>
<feature type="domain" description="L-asparaginase N-terminal" evidence="5">
    <location>
        <begin position="11"/>
        <end position="193"/>
    </location>
</feature>
<dbReference type="PIRSF" id="PIRSF001220">
    <property type="entry name" value="L-ASNase_gatD"/>
    <property type="match status" value="1"/>
</dbReference>
<dbReference type="Pfam" id="PF00710">
    <property type="entry name" value="Asparaginase"/>
    <property type="match status" value="1"/>
</dbReference>
<dbReference type="PIRSF" id="PIRSF500176">
    <property type="entry name" value="L_ASNase"/>
    <property type="match status" value="1"/>
</dbReference>
<protein>
    <submittedName>
        <fullName evidence="7">Asparaginase</fullName>
    </submittedName>
</protein>
<evidence type="ECO:0000256" key="2">
    <source>
        <dbReference type="ARBA" id="ARBA00022801"/>
    </source>
</evidence>
<dbReference type="InterPro" id="IPR006034">
    <property type="entry name" value="Asparaginase/glutaminase-like"/>
</dbReference>
<dbReference type="SMART" id="SM00870">
    <property type="entry name" value="Asparaginase"/>
    <property type="match status" value="1"/>
</dbReference>
<dbReference type="CDD" id="cd08964">
    <property type="entry name" value="L-asparaginase_II"/>
    <property type="match status" value="1"/>
</dbReference>
<dbReference type="InterPro" id="IPR027473">
    <property type="entry name" value="L-asparaginase_C"/>
</dbReference>
<dbReference type="KEGG" id="nhy:JQS43_22095"/>
<dbReference type="PANTHER" id="PTHR11707:SF28">
    <property type="entry name" value="60 KDA LYSOPHOSPHOLIPASE"/>
    <property type="match status" value="1"/>
</dbReference>
<dbReference type="AlphaFoldDB" id="A0A895YDA7"/>
<dbReference type="SUPFAM" id="SSF53774">
    <property type="entry name" value="Glutaminase/Asparaginase"/>
    <property type="match status" value="1"/>
</dbReference>
<feature type="domain" description="Asparaginase/glutaminase C-terminal" evidence="6">
    <location>
        <begin position="216"/>
        <end position="330"/>
    </location>
</feature>